<dbReference type="SMART" id="SM00642">
    <property type="entry name" value="Aamy"/>
    <property type="match status" value="1"/>
</dbReference>
<dbReference type="EMBL" id="CP015515">
    <property type="protein sequence ID" value="AND16427.1"/>
    <property type="molecule type" value="Genomic_DNA"/>
</dbReference>
<dbReference type="CDD" id="cd11336">
    <property type="entry name" value="AmyAc_MTSase"/>
    <property type="match status" value="1"/>
</dbReference>
<dbReference type="InterPro" id="IPR013797">
    <property type="entry name" value="Maltooligo_trehalose_synth_4"/>
</dbReference>
<accession>A0A160KSM9</accession>
<proteinExistence type="predicted"/>
<dbReference type="SUPFAM" id="SSF51445">
    <property type="entry name" value="(Trans)glycosidases"/>
    <property type="match status" value="1"/>
</dbReference>
<dbReference type="Gene3D" id="3.30.1590.10">
    <property type="entry name" value="Maltooligosyl trehalose synthase, domain 2"/>
    <property type="match status" value="1"/>
</dbReference>
<dbReference type="GO" id="GO:0005992">
    <property type="term" value="P:trehalose biosynthetic process"/>
    <property type="evidence" value="ECO:0007669"/>
    <property type="project" value="TreeGrafter"/>
</dbReference>
<dbReference type="PATRIC" id="fig|33888.3.peg.1410"/>
<dbReference type="Pfam" id="PF00128">
    <property type="entry name" value="Alpha-amylase"/>
    <property type="match status" value="1"/>
</dbReference>
<dbReference type="Gene3D" id="1.10.10.470">
    <property type="entry name" value="Maltooligosyl trehalose synthase, domain 4"/>
    <property type="match status" value="1"/>
</dbReference>
<dbReference type="GO" id="GO:0030980">
    <property type="term" value="P:alpha-glucan catabolic process"/>
    <property type="evidence" value="ECO:0007669"/>
    <property type="project" value="TreeGrafter"/>
</dbReference>
<dbReference type="NCBIfam" id="TIGR02401">
    <property type="entry name" value="trehalose_TreY"/>
    <property type="match status" value="1"/>
</dbReference>
<dbReference type="OrthoDB" id="9761577at2"/>
<dbReference type="InterPro" id="IPR012767">
    <property type="entry name" value="Trehalose_TreY"/>
</dbReference>
<dbReference type="Gene3D" id="1.10.150.200">
    <property type="entry name" value="Maltooligosyl trehalose synthase, domain 3"/>
    <property type="match status" value="1"/>
</dbReference>
<gene>
    <name evidence="2" type="ORF">A6122_1283</name>
</gene>
<dbReference type="GO" id="GO:0047470">
    <property type="term" value="F:(1,4)-alpha-D-glucan 1-alpha-D-glucosylmutase activity"/>
    <property type="evidence" value="ECO:0007669"/>
    <property type="project" value="TreeGrafter"/>
</dbReference>
<protein>
    <submittedName>
        <fullName evidence="2">Malto-oligosyltrehalose synthase</fullName>
    </submittedName>
</protein>
<evidence type="ECO:0000259" key="1">
    <source>
        <dbReference type="SMART" id="SM00642"/>
    </source>
</evidence>
<dbReference type="KEGG" id="rtn:A6122_1283"/>
<keyword evidence="3" id="KW-1185">Reference proteome</keyword>
<dbReference type="AlphaFoldDB" id="A0A160KSM9"/>
<dbReference type="Proteomes" id="UP000077071">
    <property type="component" value="Chromosome"/>
</dbReference>
<dbReference type="InterPro" id="IPR006047">
    <property type="entry name" value="GH13_cat_dom"/>
</dbReference>
<reference evidence="2 3" key="1">
    <citation type="submission" date="2016-05" db="EMBL/GenBank/DDBJ databases">
        <title>Complete genome sequence of Rathayibacter tritici NCPPB 1953.</title>
        <authorList>
            <person name="Park J."/>
            <person name="Lee H.-H."/>
            <person name="Lee S.-W."/>
            <person name="Seo Y.-S."/>
        </authorList>
    </citation>
    <scope>NUCLEOTIDE SEQUENCE [LARGE SCALE GENOMIC DNA]</scope>
    <source>
        <strain evidence="2 3">NCPPB 1953</strain>
    </source>
</reference>
<feature type="domain" description="Glycosyl hydrolase family 13 catalytic" evidence="1">
    <location>
        <begin position="11"/>
        <end position="394"/>
    </location>
</feature>
<organism evidence="2 3">
    <name type="scientific">Rathayibacter tritici</name>
    <dbReference type="NCBI Taxonomy" id="33888"/>
    <lineage>
        <taxon>Bacteria</taxon>
        <taxon>Bacillati</taxon>
        <taxon>Actinomycetota</taxon>
        <taxon>Actinomycetes</taxon>
        <taxon>Micrococcales</taxon>
        <taxon>Microbacteriaceae</taxon>
        <taxon>Rathayibacter</taxon>
    </lineage>
</organism>
<evidence type="ECO:0000313" key="3">
    <source>
        <dbReference type="Proteomes" id="UP000077071"/>
    </source>
</evidence>
<dbReference type="InterPro" id="IPR017853">
    <property type="entry name" value="GH"/>
</dbReference>
<dbReference type="PANTHER" id="PTHR10357">
    <property type="entry name" value="ALPHA-AMYLASE FAMILY MEMBER"/>
    <property type="match status" value="1"/>
</dbReference>
<sequence length="770" mass="83578">MRLPASTYRLQIRSAFDLDDAARVADYVRSLGADWLYFSPLLKAEPGSDHGYDVVDHSEVDPDRGGAAGLSNASRAARAEGLGVLIDIVPNHMGVATPSENSWWWDLLKNGMSSRYSSAFDIDWEAGGGKLRVPILGDGASEGDSDSELDALEVVGDELHYYENRLPIAPGTAEPGDSGRTVHERQSYELVNWRRADAELNYRRFFAVNTLAALAVERPEVFDASHREIVRWFTEGLADGLRVDHPDGLADPGGYLDDLARAIGGAPVWVEKILEGDEELPPHWATVGTTGYDALADVDRILVDPDARPVLEGLDAELGGGGAPLKWADLIHDTKRGIADGILRSEVLRLARLLPQIDGADDALAELLATYPVYRSYLPYGAEHLEHARVDAVRRRPEIASTIDEVAVALGETGTPVSVRFQQTSGMVMAKGVEDTAFYRFSRLTSLNEVGADPDEFAIDLVEFHRRQAVRQASFPASLTTLSTHDTKRGEDTRARITALAEDPEAWASTLRELHSLVGFGDGPIEHLLWEAVVGTWPATRERLHAYAEKASREADDSTHWTAPDEAFEKRMHAAIDAAFDEPAVHRLVEQSVERVSAAGWSNGLAAKLVQITAPGIPDVYQGSELWETSLVDPDNRREVDFGHRRALLEQIDGGWQPPIDAVGAAKLLVTSRALRLRRDRPELFTRYAAVPAIGPAAEHAIAFDRGGALTIATRLPAGLASAGGWGGTVVVLPGHPMEDVLTGRTFAGGVTPVAELLGVYPVALLVPIS</sequence>
<dbReference type="PANTHER" id="PTHR10357:SF216">
    <property type="entry name" value="MALTOOLIGOSYL TREHALOSE SYNTHASE-RELATED"/>
    <property type="match status" value="1"/>
</dbReference>
<dbReference type="Gene3D" id="3.20.20.80">
    <property type="entry name" value="Glycosidases"/>
    <property type="match status" value="1"/>
</dbReference>
<dbReference type="STRING" id="33888.A6122_1283"/>
<dbReference type="RefSeq" id="WP_068253033.1">
    <property type="nucleotide sequence ID" value="NZ_CP015515.1"/>
</dbReference>
<evidence type="ECO:0000313" key="2">
    <source>
        <dbReference type="EMBL" id="AND16427.1"/>
    </source>
</evidence>
<name>A0A160KSM9_9MICO</name>